<sequence length="138" mass="15620">MRHSRFPRKNSVSLLMETISENSLASHTTAIQDKIKDTSSVTKRKEAVAQTYEKTLPNKKEISCFLSYNTRKLFPISACDDAIGDELYTRVAIARFLGFYRVSSRVIFAQNDRTPSLISRASENNWSFSFAVLINSTA</sequence>
<evidence type="ECO:0000313" key="2">
    <source>
        <dbReference type="Proteomes" id="UP000215335"/>
    </source>
</evidence>
<dbReference type="AlphaFoldDB" id="A0A232F8U1"/>
<reference evidence="1 2" key="1">
    <citation type="journal article" date="2017" name="Curr. Biol.">
        <title>The Evolution of Venom by Co-option of Single-Copy Genes.</title>
        <authorList>
            <person name="Martinson E.O."/>
            <person name="Mrinalini"/>
            <person name="Kelkar Y.D."/>
            <person name="Chang C.H."/>
            <person name="Werren J.H."/>
        </authorList>
    </citation>
    <scope>NUCLEOTIDE SEQUENCE [LARGE SCALE GENOMIC DNA]</scope>
    <source>
        <strain evidence="1 2">Alberta</strain>
        <tissue evidence="1">Whole body</tissue>
    </source>
</reference>
<organism evidence="1 2">
    <name type="scientific">Trichomalopsis sarcophagae</name>
    <dbReference type="NCBI Taxonomy" id="543379"/>
    <lineage>
        <taxon>Eukaryota</taxon>
        <taxon>Metazoa</taxon>
        <taxon>Ecdysozoa</taxon>
        <taxon>Arthropoda</taxon>
        <taxon>Hexapoda</taxon>
        <taxon>Insecta</taxon>
        <taxon>Pterygota</taxon>
        <taxon>Neoptera</taxon>
        <taxon>Endopterygota</taxon>
        <taxon>Hymenoptera</taxon>
        <taxon>Apocrita</taxon>
        <taxon>Proctotrupomorpha</taxon>
        <taxon>Chalcidoidea</taxon>
        <taxon>Pteromalidae</taxon>
        <taxon>Pteromalinae</taxon>
        <taxon>Trichomalopsis</taxon>
    </lineage>
</organism>
<proteinExistence type="predicted"/>
<gene>
    <name evidence="1" type="ORF">TSAR_008696</name>
</gene>
<keyword evidence="2" id="KW-1185">Reference proteome</keyword>
<evidence type="ECO:0000313" key="1">
    <source>
        <dbReference type="EMBL" id="OXU26879.1"/>
    </source>
</evidence>
<name>A0A232F8U1_9HYME</name>
<dbReference type="EMBL" id="NNAY01000706">
    <property type="protein sequence ID" value="OXU26879.1"/>
    <property type="molecule type" value="Genomic_DNA"/>
</dbReference>
<accession>A0A232F8U1</accession>
<comment type="caution">
    <text evidence="1">The sequence shown here is derived from an EMBL/GenBank/DDBJ whole genome shotgun (WGS) entry which is preliminary data.</text>
</comment>
<dbReference type="Proteomes" id="UP000215335">
    <property type="component" value="Unassembled WGS sequence"/>
</dbReference>
<protein>
    <submittedName>
        <fullName evidence="1">Uncharacterized protein</fullName>
    </submittedName>
</protein>